<feature type="chain" id="PRO_5003946894" evidence="1">
    <location>
        <begin position="23"/>
        <end position="684"/>
    </location>
</feature>
<name>L0N293_9TREE</name>
<keyword evidence="1" id="KW-0732">Signal</keyword>
<proteinExistence type="predicted"/>
<gene>
    <name evidence="4" type="primary">gahA</name>
</gene>
<feature type="signal peptide" evidence="1">
    <location>
        <begin position="1"/>
        <end position="22"/>
    </location>
</feature>
<dbReference type="InterPro" id="IPR023631">
    <property type="entry name" value="Amidase_dom"/>
</dbReference>
<evidence type="ECO:0000256" key="1">
    <source>
        <dbReference type="SAM" id="SignalP"/>
    </source>
</evidence>
<evidence type="ECO:0000259" key="3">
    <source>
        <dbReference type="Pfam" id="PF26053"/>
    </source>
</evidence>
<dbReference type="PANTHER" id="PTHR46310">
    <property type="entry name" value="AMIDASE 1"/>
    <property type="match status" value="1"/>
</dbReference>
<feature type="domain" description="Amidase" evidence="2">
    <location>
        <begin position="255"/>
        <end position="414"/>
    </location>
</feature>
<accession>L0N293</accession>
<sequence length="684" mass="73803">MATSINMLALLYGLLSASPALSAQLAGNEDYAHAARQSLAHNPTFGKRGVTSGLAFQPASVSFTVGDKQYLSPTGAQFRRYSIGAEWGLDALAGQSLAVTVLEVEGEVTCDVLGSKLDKFQQADDVWDTSFLNGIFLTTTSSYHVASDVSSCLEGWGGSLVVKSGNATSDVEGVSVAKVASVSIPQGPYLAHVNGNITLTQIYRSYRDEAQAFTAGVIHTEDNTFVDLSTPVPALNTLSISVPSRLYTLNVPNPRPLEGRRIAVKDLFDMAGLKTGGGNRAYYNTYPAKNVTAIAIQRLVDQGGIIVGRVKTSQFANGEDATADWVDQMCPFNPRGDGYQQPASSSSGPGAAAGAYDWLDHTIGSDTGGSIIDPASVQGVYGLRPSWSAISLEGAIPLQATQDTAGFFARDAQSGLAFAQGWYGDRFGNFSTLPTNLILPNSSWEFAPDFAGAEQFNAFRDGLLDLVKPASVDVRDFEGYWNTSGRFEQVNATASDYLYEVYANLITYYQWNNFGKLWYEDYAEQNDGRQPFVDPSPLVRWTYARDNLTEADFNSSTAKKELFKEFIDTEVLVKDNSTCSSAIYVAPYGLAQTAYRNIYKQAASVPFGFYYPAQFSGVPQLIVPIGQLPYESTITNHTEYLPLTVTLYAAADCDYVLWDLAAKLEAAGVTSSVAAGAVAYPDRV</sequence>
<dbReference type="AlphaFoldDB" id="L0N293"/>
<reference evidence="4" key="1">
    <citation type="journal article" date="2011" name="Biosci. Biotechnol. Biochem.">
        <title>Salt-tolerant and thermostable glutaminases of cryptococcus species form a new glutaminase family.</title>
        <authorList>
            <person name="Ito K."/>
            <person name="Umitsuki G."/>
            <person name="Oguma T."/>
            <person name="Koyama Y."/>
        </authorList>
    </citation>
    <scope>NUCLEOTIDE SEQUENCE</scope>
</reference>
<dbReference type="Pfam" id="PF26053">
    <property type="entry name" value="DUF8016"/>
    <property type="match status" value="1"/>
</dbReference>
<dbReference type="InterPro" id="IPR036928">
    <property type="entry name" value="AS_sf"/>
</dbReference>
<dbReference type="Gene3D" id="3.90.1300.10">
    <property type="entry name" value="Amidase signature (AS) domain"/>
    <property type="match status" value="1"/>
</dbReference>
<dbReference type="SUPFAM" id="SSF75304">
    <property type="entry name" value="Amidase signature (AS) enzymes"/>
    <property type="match status" value="1"/>
</dbReference>
<dbReference type="PANTHER" id="PTHR46310:SF7">
    <property type="entry name" value="AMIDASE 1"/>
    <property type="match status" value="1"/>
</dbReference>
<evidence type="ECO:0000259" key="2">
    <source>
        <dbReference type="Pfam" id="PF01425"/>
    </source>
</evidence>
<evidence type="ECO:0000313" key="4">
    <source>
        <dbReference type="EMBL" id="BAM71835.1"/>
    </source>
</evidence>
<protein>
    <submittedName>
        <fullName evidence="4">Glutaminase</fullName>
    </submittedName>
</protein>
<dbReference type="InterPro" id="IPR058329">
    <property type="entry name" value="Arp1_N"/>
</dbReference>
<feature type="domain" description="Scytalone dehydratase-like protein Arp1 N-terminal" evidence="3">
    <location>
        <begin position="94"/>
        <end position="203"/>
    </location>
</feature>
<dbReference type="EMBL" id="AB610785">
    <property type="protein sequence ID" value="BAM71835.1"/>
    <property type="molecule type" value="Genomic_DNA"/>
</dbReference>
<dbReference type="Pfam" id="PF01425">
    <property type="entry name" value="Amidase"/>
    <property type="match status" value="1"/>
</dbReference>
<organism evidence="4">
    <name type="scientific">Papiliotrema flavescens</name>
    <dbReference type="NCBI Taxonomy" id="214993"/>
    <lineage>
        <taxon>Eukaryota</taxon>
        <taxon>Fungi</taxon>
        <taxon>Dikarya</taxon>
        <taxon>Basidiomycota</taxon>
        <taxon>Agaricomycotina</taxon>
        <taxon>Tremellomycetes</taxon>
        <taxon>Tremellales</taxon>
        <taxon>Rhynchogastremaceae</taxon>
        <taxon>Papiliotrema</taxon>
    </lineage>
</organism>